<feature type="region of interest" description="Disordered" evidence="6">
    <location>
        <begin position="452"/>
        <end position="490"/>
    </location>
</feature>
<dbReference type="GO" id="GO:0005886">
    <property type="term" value="C:plasma membrane"/>
    <property type="evidence" value="ECO:0007669"/>
    <property type="project" value="TreeGrafter"/>
</dbReference>
<dbReference type="EMBL" id="JH717845">
    <property type="protein sequence ID" value="EWY86858.1"/>
    <property type="molecule type" value="Genomic_DNA"/>
</dbReference>
<dbReference type="HOGENOM" id="CLU_014594_1_0_1"/>
<reference evidence="8 9" key="1">
    <citation type="submission" date="2011-06" db="EMBL/GenBank/DDBJ databases">
        <title>The Genome Sequence of Fusarium oxysporum FOSC 3-a.</title>
        <authorList>
            <consortium name="The Broad Institute Genome Sequencing Platform"/>
            <person name="Ma L.-J."/>
            <person name="Gale L.R."/>
            <person name="Schwartz D.C."/>
            <person name="Zhou S."/>
            <person name="Corby-Kistler H."/>
            <person name="Young S.K."/>
            <person name="Zeng Q."/>
            <person name="Gargeya S."/>
            <person name="Fitzgerald M."/>
            <person name="Haas B."/>
            <person name="Abouelleil A."/>
            <person name="Alvarado L."/>
            <person name="Arachchi H.M."/>
            <person name="Berlin A."/>
            <person name="Brown A."/>
            <person name="Chapman S.B."/>
            <person name="Chen Z."/>
            <person name="Dunbar C."/>
            <person name="Freedman E."/>
            <person name="Gearin G."/>
            <person name="Gellesch M."/>
            <person name="Goldberg J."/>
            <person name="Griggs A."/>
            <person name="Gujja S."/>
            <person name="Heiman D."/>
            <person name="Howarth C."/>
            <person name="Larson L."/>
            <person name="Lui A."/>
            <person name="MacDonald P.J.P."/>
            <person name="Mehta T."/>
            <person name="Montmayeur A."/>
            <person name="Murphy C."/>
            <person name="Neiman D."/>
            <person name="Pearson M."/>
            <person name="Priest M."/>
            <person name="Roberts A."/>
            <person name="Saif S."/>
            <person name="Shea T."/>
            <person name="Shenoy N."/>
            <person name="Sisk P."/>
            <person name="Stolte C."/>
            <person name="Sykes S."/>
            <person name="Wortman J."/>
            <person name="Nusbaum C."/>
            <person name="Birren B."/>
        </authorList>
    </citation>
    <scope>NUCLEOTIDE SEQUENCE [LARGE SCALE GENOMIC DNA]</scope>
    <source>
        <strain evidence="9">FOSC 3-a</strain>
    </source>
</reference>
<feature type="transmembrane region" description="Helical" evidence="7">
    <location>
        <begin position="237"/>
        <end position="260"/>
    </location>
</feature>
<keyword evidence="4 7" id="KW-0472">Membrane</keyword>
<feature type="region of interest" description="Disordered" evidence="6">
    <location>
        <begin position="672"/>
        <end position="780"/>
    </location>
</feature>
<evidence type="ECO:0000256" key="2">
    <source>
        <dbReference type="ARBA" id="ARBA00022692"/>
    </source>
</evidence>
<proteinExistence type="inferred from homology"/>
<keyword evidence="3 7" id="KW-1133">Transmembrane helix</keyword>
<dbReference type="PANTHER" id="PTHR35779">
    <property type="entry name" value="PH-RESPONSE REGULATOR PROTEIN PALH/RIM21"/>
    <property type="match status" value="1"/>
</dbReference>
<evidence type="ECO:0000313" key="8">
    <source>
        <dbReference type="EMBL" id="EWY86858.1"/>
    </source>
</evidence>
<feature type="compositionally biased region" description="Polar residues" evidence="6">
    <location>
        <begin position="452"/>
        <end position="464"/>
    </location>
</feature>
<feature type="compositionally biased region" description="Polar residues" evidence="6">
    <location>
        <begin position="522"/>
        <end position="532"/>
    </location>
</feature>
<dbReference type="InterPro" id="IPR014844">
    <property type="entry name" value="PalH"/>
</dbReference>
<evidence type="ECO:0000256" key="1">
    <source>
        <dbReference type="ARBA" id="ARBA00004141"/>
    </source>
</evidence>
<organism evidence="8 9">
    <name type="scientific">Fusarium oxysporum NRRL 32931</name>
    <dbReference type="NCBI Taxonomy" id="660029"/>
    <lineage>
        <taxon>Eukaryota</taxon>
        <taxon>Fungi</taxon>
        <taxon>Dikarya</taxon>
        <taxon>Ascomycota</taxon>
        <taxon>Pezizomycotina</taxon>
        <taxon>Sordariomycetes</taxon>
        <taxon>Hypocreomycetidae</taxon>
        <taxon>Hypocreales</taxon>
        <taxon>Nectriaceae</taxon>
        <taxon>Fusarium</taxon>
        <taxon>Fusarium oxysporum species complex</taxon>
    </lineage>
</organism>
<evidence type="ECO:0000256" key="3">
    <source>
        <dbReference type="ARBA" id="ARBA00022989"/>
    </source>
</evidence>
<feature type="region of interest" description="Disordered" evidence="6">
    <location>
        <begin position="503"/>
        <end position="620"/>
    </location>
</feature>
<dbReference type="AlphaFoldDB" id="W9HW58"/>
<feature type="compositionally biased region" description="Polar residues" evidence="6">
    <location>
        <begin position="540"/>
        <end position="574"/>
    </location>
</feature>
<evidence type="ECO:0000256" key="5">
    <source>
        <dbReference type="ARBA" id="ARBA00038109"/>
    </source>
</evidence>
<dbReference type="Pfam" id="PF08733">
    <property type="entry name" value="PalH"/>
    <property type="match status" value="1"/>
</dbReference>
<feature type="transmembrane region" description="Helical" evidence="7">
    <location>
        <begin position="314"/>
        <end position="338"/>
    </location>
</feature>
<comment type="subcellular location">
    <subcellularLocation>
        <location evidence="1">Membrane</location>
        <topology evidence="1">Multi-pass membrane protein</topology>
    </subcellularLocation>
</comment>
<dbReference type="Proteomes" id="UP000030753">
    <property type="component" value="Unassembled WGS sequence"/>
</dbReference>
<dbReference type="OrthoDB" id="5393256at2759"/>
<evidence type="ECO:0000256" key="7">
    <source>
        <dbReference type="SAM" id="Phobius"/>
    </source>
</evidence>
<evidence type="ECO:0000256" key="4">
    <source>
        <dbReference type="ARBA" id="ARBA00023136"/>
    </source>
</evidence>
<feature type="transmembrane region" description="Helical" evidence="7">
    <location>
        <begin position="280"/>
        <end position="302"/>
    </location>
</feature>
<feature type="region of interest" description="Disordered" evidence="6">
    <location>
        <begin position="635"/>
        <end position="660"/>
    </location>
</feature>
<evidence type="ECO:0000256" key="6">
    <source>
        <dbReference type="SAM" id="MobiDB-lite"/>
    </source>
</evidence>
<gene>
    <name evidence="8" type="ORF">FOYG_11225</name>
</gene>
<sequence length="780" mass="84959">MAAAAAALDMVSATITALPSLCTTTLLPDSGVMTLGLDGVPVPLTEPAVYQVPCPTPDLLPRAEYSVTVAASGDESSLTRHDPADSSPKFSDFRDPFYASTFPICYALAATTVTAYMLVIMLFVTPRSFLDGGIVYLGRRSAFTHSSSSSVTIGGRPWLQKVAALTVAISLTIASADTFHAAKSQYMWGIQNANQLQDEVMNSVELKVIRLVSDTFLWLAQAQTLIRLFPRHREKIIIKWVAFALITLDVVFSAITSFKYSENGINTTARPKNFVHPVPALSYLFQLSLGLLYAAWVVYYALMKKRYSFYHPFMKNISFVALISLISILIPVVFFILDISQPDFTGWGDYVRWVGAAAASVVVWEWVERIEALEREEKKDGILGREVFDGDDTLEINASEFPWLRNRKSRKGGSSGSSGDGDRQQMSSSAANGWPTVSSIANRYRGQSNGAFAETTDQSTQRGTSRGLRPNIWPARPAPAVTPISRTDTASAASTVYAVRYQAPSETTSRTPEPLPQPSVVDLSQQSSTPPSQHMHDESSSSNQAPASVQNGHVVSSPSQQSADLEANSTNSPAQGGWRSLAFAGPRSGHSGEDATREMTQQSDHNPVAEREGRTNSSSRWDLRARLEDFAANQAEKLRDRMRTAPNTESLPVTVIPAPPRRGAALQQVLEEEELNTAEQGSPGREPLTSQNRSTNSPSNASRDATGEITQLDRSRSAFSGSQGDGPIPPNNPPLWRGVRPRMAPDEDYYDDSDDGSLSGRSSLDHRRQDSDSSGLHRTG</sequence>
<protein>
    <recommendedName>
        <fullName evidence="10">PH-response regulator protein palH/rim-21</fullName>
    </recommendedName>
</protein>
<keyword evidence="2 7" id="KW-0812">Transmembrane</keyword>
<evidence type="ECO:0000313" key="9">
    <source>
        <dbReference type="Proteomes" id="UP000030753"/>
    </source>
</evidence>
<dbReference type="GO" id="GO:0071467">
    <property type="term" value="P:cellular response to pH"/>
    <property type="evidence" value="ECO:0007669"/>
    <property type="project" value="TreeGrafter"/>
</dbReference>
<name>W9HW58_FUSOX</name>
<evidence type="ECO:0008006" key="10">
    <source>
        <dbReference type="Google" id="ProtNLM"/>
    </source>
</evidence>
<feature type="transmembrane region" description="Helical" evidence="7">
    <location>
        <begin position="97"/>
        <end position="124"/>
    </location>
</feature>
<dbReference type="PANTHER" id="PTHR35779:SF1">
    <property type="entry name" value="PH-RESPONSE REGULATOR PROTEIN PALH_RIM21"/>
    <property type="match status" value="1"/>
</dbReference>
<feature type="compositionally biased region" description="Acidic residues" evidence="6">
    <location>
        <begin position="746"/>
        <end position="755"/>
    </location>
</feature>
<accession>W9HW58</accession>
<feature type="compositionally biased region" description="Polar residues" evidence="6">
    <location>
        <begin position="688"/>
        <end position="703"/>
    </location>
</feature>
<feature type="region of interest" description="Disordered" evidence="6">
    <location>
        <begin position="406"/>
        <end position="434"/>
    </location>
</feature>
<comment type="similarity">
    <text evidence="5">Belongs to the palH/RIM21 family.</text>
</comment>